<evidence type="ECO:0000259" key="2">
    <source>
        <dbReference type="Pfam" id="PF13358"/>
    </source>
</evidence>
<dbReference type="InterPro" id="IPR038717">
    <property type="entry name" value="Tc1-like_DDE_dom"/>
</dbReference>
<gene>
    <name evidence="3" type="ORF">OESDEN_10910</name>
</gene>
<organism evidence="3 4">
    <name type="scientific">Oesophagostomum dentatum</name>
    <name type="common">Nodular worm</name>
    <dbReference type="NCBI Taxonomy" id="61180"/>
    <lineage>
        <taxon>Eukaryota</taxon>
        <taxon>Metazoa</taxon>
        <taxon>Ecdysozoa</taxon>
        <taxon>Nematoda</taxon>
        <taxon>Chromadorea</taxon>
        <taxon>Rhabditida</taxon>
        <taxon>Rhabditina</taxon>
        <taxon>Rhabditomorpha</taxon>
        <taxon>Strongyloidea</taxon>
        <taxon>Strongylidae</taxon>
        <taxon>Oesophagostomum</taxon>
    </lineage>
</organism>
<dbReference type="InterPro" id="IPR036397">
    <property type="entry name" value="RNaseH_sf"/>
</dbReference>
<accession>A0A0B1SVD9</accession>
<dbReference type="GO" id="GO:0003676">
    <property type="term" value="F:nucleic acid binding"/>
    <property type="evidence" value="ECO:0007669"/>
    <property type="project" value="InterPro"/>
</dbReference>
<feature type="domain" description="Tc1-like transposase DDE" evidence="2">
    <location>
        <begin position="83"/>
        <end position="143"/>
    </location>
</feature>
<name>A0A0B1SVD9_OESDE</name>
<reference evidence="3 4" key="1">
    <citation type="submission" date="2014-03" db="EMBL/GenBank/DDBJ databases">
        <title>Draft genome of the hookworm Oesophagostomum dentatum.</title>
        <authorList>
            <person name="Mitreva M."/>
        </authorList>
    </citation>
    <scope>NUCLEOTIDE SEQUENCE [LARGE SCALE GENOMIC DNA]</scope>
    <source>
        <strain evidence="3 4">OD-Hann</strain>
    </source>
</reference>
<evidence type="ECO:0000313" key="3">
    <source>
        <dbReference type="EMBL" id="KHJ89268.1"/>
    </source>
</evidence>
<proteinExistence type="predicted"/>
<protein>
    <recommendedName>
        <fullName evidence="2">Tc1-like transposase DDE domain-containing protein</fullName>
    </recommendedName>
</protein>
<evidence type="ECO:0000313" key="4">
    <source>
        <dbReference type="Proteomes" id="UP000053660"/>
    </source>
</evidence>
<sequence length="192" mass="21085">MTAGQPRLKKIVGCSPRSIQRNCSSKTSAGTETSMPSPTKDQNSMHAMAFKILGGKTESTKKYPPVTCPFLEEQGEQECRFQQDDARIHVSRSAAAFLNEHNTPVLDWPPCSTNLNPIENLWGILARKVFANNKQYQTINELRLAVVQAWDPIESVILKTLPTACLVAGQKTSRGLSRGSAGGRLLFLKKTG</sequence>
<feature type="region of interest" description="Disordered" evidence="1">
    <location>
        <begin position="17"/>
        <end position="43"/>
    </location>
</feature>
<keyword evidence="4" id="KW-1185">Reference proteome</keyword>
<dbReference type="Gene3D" id="3.30.420.10">
    <property type="entry name" value="Ribonuclease H-like superfamily/Ribonuclease H"/>
    <property type="match status" value="1"/>
</dbReference>
<dbReference type="EMBL" id="KN554460">
    <property type="protein sequence ID" value="KHJ89268.1"/>
    <property type="molecule type" value="Genomic_DNA"/>
</dbReference>
<dbReference type="AlphaFoldDB" id="A0A0B1SVD9"/>
<dbReference type="OrthoDB" id="106945at2759"/>
<evidence type="ECO:0000256" key="1">
    <source>
        <dbReference type="SAM" id="MobiDB-lite"/>
    </source>
</evidence>
<dbReference type="Pfam" id="PF13358">
    <property type="entry name" value="DDE_3"/>
    <property type="match status" value="1"/>
</dbReference>
<dbReference type="Proteomes" id="UP000053660">
    <property type="component" value="Unassembled WGS sequence"/>
</dbReference>